<dbReference type="AlphaFoldDB" id="A0A4Z2G5H5"/>
<evidence type="ECO:0000313" key="1">
    <source>
        <dbReference type="EMBL" id="TNN48491.1"/>
    </source>
</evidence>
<evidence type="ECO:0000313" key="2">
    <source>
        <dbReference type="Proteomes" id="UP000314294"/>
    </source>
</evidence>
<gene>
    <name evidence="1" type="ORF">EYF80_041322</name>
</gene>
<name>A0A4Z2G5H5_9TELE</name>
<keyword evidence="2" id="KW-1185">Reference proteome</keyword>
<protein>
    <submittedName>
        <fullName evidence="1">Uncharacterized protein</fullName>
    </submittedName>
</protein>
<reference evidence="1 2" key="1">
    <citation type="submission" date="2019-03" db="EMBL/GenBank/DDBJ databases">
        <title>First draft genome of Liparis tanakae, snailfish: a comprehensive survey of snailfish specific genes.</title>
        <authorList>
            <person name="Kim W."/>
            <person name="Song I."/>
            <person name="Jeong J.-H."/>
            <person name="Kim D."/>
            <person name="Kim S."/>
            <person name="Ryu S."/>
            <person name="Song J.Y."/>
            <person name="Lee S.K."/>
        </authorList>
    </citation>
    <scope>NUCLEOTIDE SEQUENCE [LARGE SCALE GENOMIC DNA]</scope>
    <source>
        <tissue evidence="1">Muscle</tissue>
    </source>
</reference>
<accession>A0A4Z2G5H5</accession>
<sequence length="178" mass="19529">MDPAWSAADLFRLLYPSVCHPGFPPVYQPSSHQPWQPPAIPAAVAWSEEKDPLLQGIREALRALVHNTYPEGSTSQDKFVIKRRANTFKIRSTGPKKIASNLQMDMCHNPKQQDGTLCGVFVCKMTHLEVCRACGEVSSGAEVDEWTADTSRRAAPWAGITGRRAGWKLAVSGLEANG</sequence>
<organism evidence="1 2">
    <name type="scientific">Liparis tanakae</name>
    <name type="common">Tanaka's snailfish</name>
    <dbReference type="NCBI Taxonomy" id="230148"/>
    <lineage>
        <taxon>Eukaryota</taxon>
        <taxon>Metazoa</taxon>
        <taxon>Chordata</taxon>
        <taxon>Craniata</taxon>
        <taxon>Vertebrata</taxon>
        <taxon>Euteleostomi</taxon>
        <taxon>Actinopterygii</taxon>
        <taxon>Neopterygii</taxon>
        <taxon>Teleostei</taxon>
        <taxon>Neoteleostei</taxon>
        <taxon>Acanthomorphata</taxon>
        <taxon>Eupercaria</taxon>
        <taxon>Perciformes</taxon>
        <taxon>Cottioidei</taxon>
        <taxon>Cottales</taxon>
        <taxon>Liparidae</taxon>
        <taxon>Liparis</taxon>
    </lineage>
</organism>
<comment type="caution">
    <text evidence="1">The sequence shown here is derived from an EMBL/GenBank/DDBJ whole genome shotgun (WGS) entry which is preliminary data.</text>
</comment>
<dbReference type="Proteomes" id="UP000314294">
    <property type="component" value="Unassembled WGS sequence"/>
</dbReference>
<proteinExistence type="predicted"/>
<dbReference type="EMBL" id="SRLO01000695">
    <property type="protein sequence ID" value="TNN48491.1"/>
    <property type="molecule type" value="Genomic_DNA"/>
</dbReference>